<keyword evidence="1" id="KW-1133">Transmembrane helix</keyword>
<evidence type="ECO:0000256" key="1">
    <source>
        <dbReference type="SAM" id="Phobius"/>
    </source>
</evidence>
<evidence type="ECO:0000313" key="2">
    <source>
        <dbReference type="EMBL" id="PEN12615.1"/>
    </source>
</evidence>
<gene>
    <name evidence="2" type="ORF">CRI94_13955</name>
</gene>
<feature type="transmembrane region" description="Helical" evidence="1">
    <location>
        <begin position="376"/>
        <end position="397"/>
    </location>
</feature>
<sequence>MWMLGLFSVLIILQGALRKWWLPGLSTPLYVAKDVALIGAVVLFGTWSDFRLPTPIKRTVLPSVWGLFAIVVIAQAFNFNFPTVIGSAVGVRSYLLYSLLLVLMPVAMEHVRRPERWIIAIALCIIVPVLLLGMYQYNQPLDAWINQYVRDDQELAAVAGRPRITGTFSYVGGMGAFLTFSLFFGLATTLAGLLHKHRWYKWVGVAVLGLAIVVAPMNGSRSVVLGALVPLPFVLYALFKDRRGRAAVVGLSILVLLAGYAIGQSTWASEGWINLEERATTASDRDTRITSMLTDPAKKLSVGGLFGYGTGATHQGAGALAPGGRIDIPGVYYEGEFGRVIVELGIVGGLLYLFLKVILAWLAWQALKRANNAWHTLLAVLTFSVVLLPVVSGMIVFNHINGAIYWLCAGIAVWLWSKQEVYLRHHRPQKPAR</sequence>
<feature type="transmembrane region" description="Helical" evidence="1">
    <location>
        <begin position="168"/>
        <end position="187"/>
    </location>
</feature>
<dbReference type="Proteomes" id="UP000220102">
    <property type="component" value="Unassembled WGS sequence"/>
</dbReference>
<dbReference type="InterPro" id="IPR051533">
    <property type="entry name" value="WaaL-like"/>
</dbReference>
<feature type="transmembrane region" description="Helical" evidence="1">
    <location>
        <begin position="117"/>
        <end position="137"/>
    </location>
</feature>
<protein>
    <recommendedName>
        <fullName evidence="4">Ligase</fullName>
    </recommendedName>
</protein>
<keyword evidence="1" id="KW-0472">Membrane</keyword>
<feature type="transmembrane region" description="Helical" evidence="1">
    <location>
        <begin position="28"/>
        <end position="47"/>
    </location>
</feature>
<feature type="transmembrane region" description="Helical" evidence="1">
    <location>
        <begin position="340"/>
        <end position="364"/>
    </location>
</feature>
<accession>A0A2A8CV80</accession>
<dbReference type="PANTHER" id="PTHR37422">
    <property type="entry name" value="TEICHURONIC ACID BIOSYNTHESIS PROTEIN TUAE"/>
    <property type="match status" value="1"/>
</dbReference>
<feature type="transmembrane region" description="Helical" evidence="1">
    <location>
        <begin position="403"/>
        <end position="423"/>
    </location>
</feature>
<evidence type="ECO:0000313" key="3">
    <source>
        <dbReference type="Proteomes" id="UP000220102"/>
    </source>
</evidence>
<feature type="transmembrane region" description="Helical" evidence="1">
    <location>
        <begin position="223"/>
        <end position="239"/>
    </location>
</feature>
<feature type="transmembrane region" description="Helical" evidence="1">
    <location>
        <begin position="199"/>
        <end position="217"/>
    </location>
</feature>
<dbReference type="EMBL" id="PDEQ01000007">
    <property type="protein sequence ID" value="PEN12615.1"/>
    <property type="molecule type" value="Genomic_DNA"/>
</dbReference>
<dbReference type="AlphaFoldDB" id="A0A2A8CV80"/>
<comment type="caution">
    <text evidence="2">The sequence shown here is derived from an EMBL/GenBank/DDBJ whole genome shotgun (WGS) entry which is preliminary data.</text>
</comment>
<evidence type="ECO:0008006" key="4">
    <source>
        <dbReference type="Google" id="ProtNLM"/>
    </source>
</evidence>
<feature type="transmembrane region" description="Helical" evidence="1">
    <location>
        <begin position="246"/>
        <end position="263"/>
    </location>
</feature>
<proteinExistence type="predicted"/>
<keyword evidence="3" id="KW-1185">Reference proteome</keyword>
<reference evidence="2 3" key="1">
    <citation type="submission" date="2017-10" db="EMBL/GenBank/DDBJ databases">
        <title>Draft genome of Longibacter Salinarum.</title>
        <authorList>
            <person name="Goh K.M."/>
            <person name="Shamsir M.S."/>
            <person name="Lim S.W."/>
        </authorList>
    </citation>
    <scope>NUCLEOTIDE SEQUENCE [LARGE SCALE GENOMIC DNA]</scope>
    <source>
        <strain evidence="2 3">KCTC 52045</strain>
    </source>
</reference>
<dbReference type="PANTHER" id="PTHR37422:SF13">
    <property type="entry name" value="LIPOPOLYSACCHARIDE BIOSYNTHESIS PROTEIN PA4999-RELATED"/>
    <property type="match status" value="1"/>
</dbReference>
<keyword evidence="1" id="KW-0812">Transmembrane</keyword>
<feature type="transmembrane region" description="Helical" evidence="1">
    <location>
        <begin position="59"/>
        <end position="77"/>
    </location>
</feature>
<organism evidence="2 3">
    <name type="scientific">Longibacter salinarum</name>
    <dbReference type="NCBI Taxonomy" id="1850348"/>
    <lineage>
        <taxon>Bacteria</taxon>
        <taxon>Pseudomonadati</taxon>
        <taxon>Rhodothermota</taxon>
        <taxon>Rhodothermia</taxon>
        <taxon>Rhodothermales</taxon>
        <taxon>Salisaetaceae</taxon>
        <taxon>Longibacter</taxon>
    </lineage>
</organism>
<feature type="transmembrane region" description="Helical" evidence="1">
    <location>
        <begin position="83"/>
        <end position="105"/>
    </location>
</feature>
<name>A0A2A8CV80_9BACT</name>